<feature type="transmembrane region" description="Helical" evidence="2">
    <location>
        <begin position="190"/>
        <end position="211"/>
    </location>
</feature>
<comment type="caution">
    <text evidence="4">The sequence shown here is derived from an EMBL/GenBank/DDBJ whole genome shotgun (WGS) entry which is preliminary data.</text>
</comment>
<dbReference type="Pfam" id="PF26527">
    <property type="entry name" value="DUF8176"/>
    <property type="match status" value="1"/>
</dbReference>
<keyword evidence="2" id="KW-1133">Transmembrane helix</keyword>
<proteinExistence type="predicted"/>
<keyword evidence="5" id="KW-1185">Reference proteome</keyword>
<evidence type="ECO:0000313" key="4">
    <source>
        <dbReference type="EMBL" id="RDI64305.1"/>
    </source>
</evidence>
<organism evidence="4 5">
    <name type="scientific">Nocardia pseudobrasiliensis</name>
    <dbReference type="NCBI Taxonomy" id="45979"/>
    <lineage>
        <taxon>Bacteria</taxon>
        <taxon>Bacillati</taxon>
        <taxon>Actinomycetota</taxon>
        <taxon>Actinomycetes</taxon>
        <taxon>Mycobacteriales</taxon>
        <taxon>Nocardiaceae</taxon>
        <taxon>Nocardia</taxon>
    </lineage>
</organism>
<feature type="compositionally biased region" description="Basic and acidic residues" evidence="1">
    <location>
        <begin position="1"/>
        <end position="17"/>
    </location>
</feature>
<evidence type="ECO:0000256" key="2">
    <source>
        <dbReference type="SAM" id="Phobius"/>
    </source>
</evidence>
<protein>
    <recommendedName>
        <fullName evidence="3">DUF8176 domain-containing protein</fullName>
    </recommendedName>
</protein>
<feature type="compositionally biased region" description="Low complexity" evidence="1">
    <location>
        <begin position="34"/>
        <end position="45"/>
    </location>
</feature>
<keyword evidence="2" id="KW-0812">Transmembrane</keyword>
<gene>
    <name evidence="4" type="ORF">DFR76_108137</name>
</gene>
<dbReference type="InterPro" id="IPR058489">
    <property type="entry name" value="DUF8176"/>
</dbReference>
<accession>A0A370I0N2</accession>
<dbReference type="RefSeq" id="WP_067997178.1">
    <property type="nucleotide sequence ID" value="NZ_QQBC01000008.1"/>
</dbReference>
<sequence length="356" mass="37358">MGSADDAKRDESERPDPEAQDQAGSAFGPPVSEFGPPVTGFGPPVKDFPQAPSGGSVGWTPADVPERPTLGWQPADTPLAPPAPAPPPQYRAPEPTVPPRVPEPPVQRAPASEPADERGRDSETWWKSTSDGYPPVPPKQSQAPARPSSGSISSGSLWDDDELAKKLVAQRPAPTEPETAERTERGRGPIIIGVAAALAAIIAIVLVIVFVNRGNEPDGGVVAGPSSNTVTSAMNCPASSQNGITTGNGAGDTDTGAGAILGFQHAFYVDRNGEKVRTFVAPDTDRVPAAGDIQQAIDQKIPQGTRFCLRIEQLAADRFTTELTEFRPDGGKTVYRQLVTTVNQGGKNLVWGIVSI</sequence>
<feature type="compositionally biased region" description="Pro residues" evidence="1">
    <location>
        <begin position="79"/>
        <end position="107"/>
    </location>
</feature>
<evidence type="ECO:0000259" key="3">
    <source>
        <dbReference type="Pfam" id="PF26527"/>
    </source>
</evidence>
<dbReference type="EMBL" id="QQBC01000008">
    <property type="protein sequence ID" value="RDI64305.1"/>
    <property type="molecule type" value="Genomic_DNA"/>
</dbReference>
<feature type="domain" description="DUF8176" evidence="3">
    <location>
        <begin position="234"/>
        <end position="353"/>
    </location>
</feature>
<evidence type="ECO:0000256" key="1">
    <source>
        <dbReference type="SAM" id="MobiDB-lite"/>
    </source>
</evidence>
<dbReference type="AlphaFoldDB" id="A0A370I0N2"/>
<feature type="compositionally biased region" description="Basic and acidic residues" evidence="1">
    <location>
        <begin position="115"/>
        <end position="124"/>
    </location>
</feature>
<name>A0A370I0N2_9NOCA</name>
<dbReference type="STRING" id="1210086.GCA_001613105_02710"/>
<feature type="region of interest" description="Disordered" evidence="1">
    <location>
        <begin position="1"/>
        <end position="158"/>
    </location>
</feature>
<evidence type="ECO:0000313" key="5">
    <source>
        <dbReference type="Proteomes" id="UP000254869"/>
    </source>
</evidence>
<dbReference type="Proteomes" id="UP000254869">
    <property type="component" value="Unassembled WGS sequence"/>
</dbReference>
<reference evidence="4 5" key="1">
    <citation type="submission" date="2018-07" db="EMBL/GenBank/DDBJ databases">
        <title>Genomic Encyclopedia of Type Strains, Phase IV (KMG-IV): sequencing the most valuable type-strain genomes for metagenomic binning, comparative biology and taxonomic classification.</title>
        <authorList>
            <person name="Goeker M."/>
        </authorList>
    </citation>
    <scope>NUCLEOTIDE SEQUENCE [LARGE SCALE GENOMIC DNA]</scope>
    <source>
        <strain evidence="4 5">DSM 44290</strain>
    </source>
</reference>
<keyword evidence="2" id="KW-0472">Membrane</keyword>